<protein>
    <submittedName>
        <fullName evidence="7">Tube1 protein</fullName>
    </submittedName>
</protein>
<dbReference type="OrthoDB" id="1662883at2759"/>
<sequence>MFPGLDAMVAWSMRLTDKPLPKGSIAHIWHPDREIEGASSWKVAGHVCKGCPIGILIWEVTPTWIAAEPGVRTICEIGFNAGHSALRWLMHSSAKVLSFDLGDHPYSRPAAMWLASQFPDKRLQLTWGDSLVTVPEFHRNHPEVKCELIFIDGGHSYDCAIRDLKNLAGLANLQNNRILLDDTFLDDVRRAWDEMLEMGYVEELQSYSGEIEAGSYGFTLGMYTERVGQCGNQIGCRFWDLVLREHASVSKTAVYDAALSSFFRNVDTRHSNLPSLPVGDQIRTLKARCLLVDMEEGVVNSLLTGPLADLFDARQRITDVSGAGNNWAHGYHVYGPTYRESIEDKVRKAAEHCDSLQCFLLLHSLGGGTGSGLGTYILEGLQDFMPEVFRFVSCVCPSRDDDVVTSPYNTILAMRPLIQAAHCVLPTSNDALAGICNQISARDAGEDAAQATLIDLPQDERHGGRRPQHSRTTRTASAPPRKRELEAVVEASMLREAPAPRSAGDRRPRSVGTERPFDRMNSLVAHLLNNLTSSMRFEGSLNLDLNEITMNLVPFPRMHFLLASMSPLYFGKDPRLVSRGFHQMFSDVVTQGHQLMNVDPRGSTYMALAFLVRGSASIADVNRNIGQLRKKLKLLPFNEDAFKIGLCKVAPRGLPYSVLHLGNTCAAHQMFSHTVKDFSRLYSRKAHVHHYTNFMEREEFDHAFETVNSLIKARDAKVMLQLGYASVGTFSVLLEAKDFAEVKDSECVFAFQPVDLPPNLGPMWVFGQTALRKYYTIYDAKRWQVGMGLAKHSAKKRVGTLVQDGAPPEKRTEPEVCEDDNKNMVWNHLPGCKSFASMGYCHRFPPLARKYCRLSCALCTATASAVSDTADLIEAKDLQESSPAPVQVGSGMSISGTRRGVVKLRALSTDEA</sequence>
<reference evidence="7" key="1">
    <citation type="submission" date="2021-02" db="EMBL/GenBank/DDBJ databases">
        <authorList>
            <person name="Dougan E. K."/>
            <person name="Rhodes N."/>
            <person name="Thang M."/>
            <person name="Chan C."/>
        </authorList>
    </citation>
    <scope>NUCLEOTIDE SEQUENCE</scope>
</reference>
<dbReference type="EMBL" id="CAJNDS010001613">
    <property type="protein sequence ID" value="CAE7267726.1"/>
    <property type="molecule type" value="Genomic_DNA"/>
</dbReference>
<dbReference type="GO" id="GO:0007017">
    <property type="term" value="P:microtubule-based process"/>
    <property type="evidence" value="ECO:0007669"/>
    <property type="project" value="InterPro"/>
</dbReference>
<dbReference type="InterPro" id="IPR036525">
    <property type="entry name" value="Tubulin/FtsZ_GTPase_sf"/>
</dbReference>
<accession>A0A812MJH0</accession>
<dbReference type="SMART" id="SM00864">
    <property type="entry name" value="Tubulin"/>
    <property type="match status" value="1"/>
</dbReference>
<dbReference type="Pfam" id="PF00091">
    <property type="entry name" value="Tubulin"/>
    <property type="match status" value="1"/>
</dbReference>
<dbReference type="InterPro" id="IPR021109">
    <property type="entry name" value="Peptidase_aspartic_dom_sf"/>
</dbReference>
<dbReference type="Gene3D" id="1.10.287.600">
    <property type="entry name" value="Helix hairpin bin"/>
    <property type="match status" value="1"/>
</dbReference>
<evidence type="ECO:0000256" key="4">
    <source>
        <dbReference type="ARBA" id="ARBA00023134"/>
    </source>
</evidence>
<keyword evidence="2" id="KW-0493">Microtubule</keyword>
<dbReference type="AlphaFoldDB" id="A0A812MJH0"/>
<gene>
    <name evidence="7" type="primary">Tube1</name>
    <name evidence="7" type="ORF">SNAT2548_LOCUS14197</name>
</gene>
<keyword evidence="3" id="KW-0547">Nucleotide-binding</keyword>
<evidence type="ECO:0000256" key="3">
    <source>
        <dbReference type="ARBA" id="ARBA00022741"/>
    </source>
</evidence>
<evidence type="ECO:0000256" key="2">
    <source>
        <dbReference type="ARBA" id="ARBA00022701"/>
    </source>
</evidence>
<feature type="region of interest" description="Disordered" evidence="5">
    <location>
        <begin position="454"/>
        <end position="515"/>
    </location>
</feature>
<feature type="compositionally biased region" description="Basic residues" evidence="5">
    <location>
        <begin position="463"/>
        <end position="472"/>
    </location>
</feature>
<comment type="caution">
    <text evidence="7">The sequence shown here is derived from an EMBL/GenBank/DDBJ whole genome shotgun (WGS) entry which is preliminary data.</text>
</comment>
<dbReference type="InterPro" id="IPR023123">
    <property type="entry name" value="Tubulin_C"/>
</dbReference>
<dbReference type="InterPro" id="IPR008280">
    <property type="entry name" value="Tub_FtsZ_C"/>
</dbReference>
<name>A0A812MJH0_9DINO</name>
<keyword evidence="8" id="KW-1185">Reference proteome</keyword>
<dbReference type="InterPro" id="IPR029063">
    <property type="entry name" value="SAM-dependent_MTases_sf"/>
</dbReference>
<dbReference type="InterPro" id="IPR003582">
    <property type="entry name" value="ShKT_dom"/>
</dbReference>
<dbReference type="Gene3D" id="2.40.70.10">
    <property type="entry name" value="Acid Proteases"/>
    <property type="match status" value="1"/>
</dbReference>
<dbReference type="Pfam" id="PF00026">
    <property type="entry name" value="Asp"/>
    <property type="match status" value="1"/>
</dbReference>
<dbReference type="SMART" id="SM00865">
    <property type="entry name" value="Tubulin_C"/>
    <property type="match status" value="1"/>
</dbReference>
<dbReference type="FunFam" id="3.40.50.1440:FF:000017">
    <property type="entry name" value="Tubulin epsilon chain"/>
    <property type="match status" value="1"/>
</dbReference>
<dbReference type="Gene3D" id="3.40.50.1440">
    <property type="entry name" value="Tubulin/FtsZ, GTPase domain"/>
    <property type="match status" value="1"/>
</dbReference>
<keyword evidence="4" id="KW-0342">GTP-binding</keyword>
<dbReference type="GO" id="GO:0005525">
    <property type="term" value="F:GTP binding"/>
    <property type="evidence" value="ECO:0007669"/>
    <property type="project" value="UniProtKB-KW"/>
</dbReference>
<dbReference type="InterPro" id="IPR033121">
    <property type="entry name" value="PEPTIDASE_A1"/>
</dbReference>
<dbReference type="SUPFAM" id="SSF52490">
    <property type="entry name" value="Tubulin nucleotide-binding domain-like"/>
    <property type="match status" value="1"/>
</dbReference>
<evidence type="ECO:0000313" key="7">
    <source>
        <dbReference type="EMBL" id="CAE7267726.1"/>
    </source>
</evidence>
<dbReference type="PANTHER" id="PTHR11588">
    <property type="entry name" value="TUBULIN"/>
    <property type="match status" value="1"/>
</dbReference>
<comment type="similarity">
    <text evidence="1">Belongs to the tubulin family.</text>
</comment>
<dbReference type="SUPFAM" id="SSF55307">
    <property type="entry name" value="Tubulin C-terminal domain-like"/>
    <property type="match status" value="1"/>
</dbReference>
<dbReference type="InterPro" id="IPR003008">
    <property type="entry name" value="Tubulin_FtsZ_GTPase"/>
</dbReference>
<dbReference type="InterPro" id="IPR004057">
    <property type="entry name" value="Epsilon_tubulin"/>
</dbReference>
<organism evidence="7 8">
    <name type="scientific">Symbiodinium natans</name>
    <dbReference type="NCBI Taxonomy" id="878477"/>
    <lineage>
        <taxon>Eukaryota</taxon>
        <taxon>Sar</taxon>
        <taxon>Alveolata</taxon>
        <taxon>Dinophyceae</taxon>
        <taxon>Suessiales</taxon>
        <taxon>Symbiodiniaceae</taxon>
        <taxon>Symbiodinium</taxon>
    </lineage>
</organism>
<dbReference type="Pfam" id="PF13578">
    <property type="entry name" value="Methyltransf_24"/>
    <property type="match status" value="1"/>
</dbReference>
<dbReference type="PRINTS" id="PR01519">
    <property type="entry name" value="EPSLNTUBULIN"/>
</dbReference>
<evidence type="ECO:0000256" key="5">
    <source>
        <dbReference type="SAM" id="MobiDB-lite"/>
    </source>
</evidence>
<dbReference type="Pfam" id="PF03953">
    <property type="entry name" value="Tubulin_C"/>
    <property type="match status" value="1"/>
</dbReference>
<dbReference type="SUPFAM" id="SSF50630">
    <property type="entry name" value="Acid proteases"/>
    <property type="match status" value="1"/>
</dbReference>
<dbReference type="InterPro" id="IPR018316">
    <property type="entry name" value="Tubulin/FtsZ_2-layer-sand-dom"/>
</dbReference>
<dbReference type="Gene3D" id="3.40.50.150">
    <property type="entry name" value="Vaccinia Virus protein VP39"/>
    <property type="match status" value="1"/>
</dbReference>
<evidence type="ECO:0000313" key="8">
    <source>
        <dbReference type="Proteomes" id="UP000604046"/>
    </source>
</evidence>
<dbReference type="PROSITE" id="PS51670">
    <property type="entry name" value="SHKT"/>
    <property type="match status" value="1"/>
</dbReference>
<evidence type="ECO:0000259" key="6">
    <source>
        <dbReference type="PROSITE" id="PS51670"/>
    </source>
</evidence>
<dbReference type="CDD" id="cd02190">
    <property type="entry name" value="epsilon_tubulin"/>
    <property type="match status" value="1"/>
</dbReference>
<proteinExistence type="inferred from homology"/>
<dbReference type="Proteomes" id="UP000604046">
    <property type="component" value="Unassembled WGS sequence"/>
</dbReference>
<dbReference type="PRINTS" id="PR01161">
    <property type="entry name" value="TUBULIN"/>
</dbReference>
<dbReference type="GO" id="GO:0005874">
    <property type="term" value="C:microtubule"/>
    <property type="evidence" value="ECO:0007669"/>
    <property type="project" value="UniProtKB-KW"/>
</dbReference>
<dbReference type="InterPro" id="IPR000217">
    <property type="entry name" value="Tubulin"/>
</dbReference>
<evidence type="ECO:0000256" key="1">
    <source>
        <dbReference type="ARBA" id="ARBA00009636"/>
    </source>
</evidence>
<dbReference type="InterPro" id="IPR017975">
    <property type="entry name" value="Tubulin_CS"/>
</dbReference>
<feature type="domain" description="ShKT" evidence="6">
    <location>
        <begin position="817"/>
        <end position="859"/>
    </location>
</feature>
<dbReference type="PROSITE" id="PS00227">
    <property type="entry name" value="TUBULIN"/>
    <property type="match status" value="1"/>
</dbReference>